<reference evidence="2 3" key="1">
    <citation type="submission" date="2017-12" db="EMBL/GenBank/DDBJ databases">
        <title>Genome sequence of the mycotoxigenic crop pathogen Fusarium proliferatum, strain ITEM 2341 from Date Palm.</title>
        <authorList>
            <person name="Almiman B.F."/>
            <person name="Shittu T.A."/>
            <person name="Muthumeenakshi S."/>
            <person name="Baroncelli R."/>
            <person name="Sreenivasaprasada S."/>
        </authorList>
    </citation>
    <scope>NUCLEOTIDE SEQUENCE [LARGE SCALE GENOMIC DNA]</scope>
    <source>
        <strain evidence="2 3">ITEM 2341</strain>
    </source>
</reference>
<proteinExistence type="predicted"/>
<dbReference type="EMBL" id="PKMI01000012">
    <property type="protein sequence ID" value="RBA19173.1"/>
    <property type="molecule type" value="Genomic_DNA"/>
</dbReference>
<feature type="region of interest" description="Disordered" evidence="1">
    <location>
        <begin position="194"/>
        <end position="213"/>
    </location>
</feature>
<dbReference type="Proteomes" id="UP000251714">
    <property type="component" value="Unassembled WGS sequence"/>
</dbReference>
<accession>A0A365NEC4</accession>
<name>A0A365NEC4_GIBIN</name>
<comment type="caution">
    <text evidence="2">The sequence shown here is derived from an EMBL/GenBank/DDBJ whole genome shotgun (WGS) entry which is preliminary data.</text>
</comment>
<evidence type="ECO:0000313" key="3">
    <source>
        <dbReference type="Proteomes" id="UP000251714"/>
    </source>
</evidence>
<organism evidence="2 3">
    <name type="scientific">Gibberella intermedia</name>
    <name type="common">Bulb rot disease fungus</name>
    <name type="synonym">Fusarium proliferatum</name>
    <dbReference type="NCBI Taxonomy" id="948311"/>
    <lineage>
        <taxon>Eukaryota</taxon>
        <taxon>Fungi</taxon>
        <taxon>Dikarya</taxon>
        <taxon>Ascomycota</taxon>
        <taxon>Pezizomycotina</taxon>
        <taxon>Sordariomycetes</taxon>
        <taxon>Hypocreomycetidae</taxon>
        <taxon>Hypocreales</taxon>
        <taxon>Nectriaceae</taxon>
        <taxon>Fusarium</taxon>
        <taxon>Fusarium fujikuroi species complex</taxon>
    </lineage>
</organism>
<dbReference type="AlphaFoldDB" id="A0A365NEC4"/>
<gene>
    <name evidence="2" type="ORF">FPRO05_10102</name>
</gene>
<sequence>MRKTFGNKFWGMIQVTDSVTNDIETPYSDIRPSKPSNQISIQPDPKMDATELLDDRVAEIQKAVGSPWTMSPDEYLAKLKYETGSDEMLDQFLEKACEFGRAKLPYSAKEWLQRLHRKDFRNAAAISKHHFALTLYNVHRFDLGTDGEHTFAVETDPGALLTQEAALPPLSPSADIESGDYHVHPAFISLQKIESSPSRLGPEPSNTGTLTASGKQLPSLVMPIGQLQMKSKEETDEGFVDTEYVLVIDTTQTNHPVWLIYDRNAEDDLGEPRTVDPDKRPLVFKELGKNFDAMQVLPSLQWWLLYYEKLDSAHMLKGMKSTGITGPIQARELALSEAEKILGK</sequence>
<evidence type="ECO:0000256" key="1">
    <source>
        <dbReference type="SAM" id="MobiDB-lite"/>
    </source>
</evidence>
<protein>
    <submittedName>
        <fullName evidence="2">Uncharacterized protein</fullName>
    </submittedName>
</protein>
<evidence type="ECO:0000313" key="2">
    <source>
        <dbReference type="EMBL" id="RBA19173.1"/>
    </source>
</evidence>